<feature type="repeat" description="ANK" evidence="2">
    <location>
        <begin position="5"/>
        <end position="28"/>
    </location>
</feature>
<keyword evidence="1" id="KW-0446">Lipid-binding</keyword>
<dbReference type="SUPFAM" id="SSF48403">
    <property type="entry name" value="Ankyrin repeat"/>
    <property type="match status" value="1"/>
</dbReference>
<protein>
    <submittedName>
        <fullName evidence="3">Uncharacterized protein</fullName>
    </submittedName>
</protein>
<dbReference type="AlphaFoldDB" id="A2EI58"/>
<dbReference type="eggNOG" id="KOG0507">
    <property type="taxonomic scope" value="Eukaryota"/>
</dbReference>
<name>A2EI58_TRIV3</name>
<dbReference type="VEuPathDB" id="TrichDB:TVAGG3_0521360"/>
<proteinExistence type="predicted"/>
<dbReference type="PROSITE" id="PS50088">
    <property type="entry name" value="ANK_REPEAT"/>
    <property type="match status" value="2"/>
</dbReference>
<keyword evidence="4" id="KW-1185">Reference proteome</keyword>
<dbReference type="InParanoid" id="A2EI58"/>
<evidence type="ECO:0000313" key="4">
    <source>
        <dbReference type="Proteomes" id="UP000001542"/>
    </source>
</evidence>
<dbReference type="InterPro" id="IPR002110">
    <property type="entry name" value="Ankyrin_rpt"/>
</dbReference>
<dbReference type="VEuPathDB" id="TrichDB:TVAG_273810"/>
<reference evidence="3" key="2">
    <citation type="journal article" date="2007" name="Science">
        <title>Draft genome sequence of the sexually transmitted pathogen Trichomonas vaginalis.</title>
        <authorList>
            <person name="Carlton J.M."/>
            <person name="Hirt R.P."/>
            <person name="Silva J.C."/>
            <person name="Delcher A.L."/>
            <person name="Schatz M."/>
            <person name="Zhao Q."/>
            <person name="Wortman J.R."/>
            <person name="Bidwell S.L."/>
            <person name="Alsmark U.C.M."/>
            <person name="Besteiro S."/>
            <person name="Sicheritz-Ponten T."/>
            <person name="Noel C.J."/>
            <person name="Dacks J.B."/>
            <person name="Foster P.G."/>
            <person name="Simillion C."/>
            <person name="Van de Peer Y."/>
            <person name="Miranda-Saavedra D."/>
            <person name="Barton G.J."/>
            <person name="Westrop G.D."/>
            <person name="Mueller S."/>
            <person name="Dessi D."/>
            <person name="Fiori P.L."/>
            <person name="Ren Q."/>
            <person name="Paulsen I."/>
            <person name="Zhang H."/>
            <person name="Bastida-Corcuera F.D."/>
            <person name="Simoes-Barbosa A."/>
            <person name="Brown M.T."/>
            <person name="Hayes R.D."/>
            <person name="Mukherjee M."/>
            <person name="Okumura C.Y."/>
            <person name="Schneider R."/>
            <person name="Smith A.J."/>
            <person name="Vanacova S."/>
            <person name="Villalvazo M."/>
            <person name="Haas B.J."/>
            <person name="Pertea M."/>
            <person name="Feldblyum T.V."/>
            <person name="Utterback T.R."/>
            <person name="Shu C.L."/>
            <person name="Osoegawa K."/>
            <person name="de Jong P.J."/>
            <person name="Hrdy I."/>
            <person name="Horvathova L."/>
            <person name="Zubacova Z."/>
            <person name="Dolezal P."/>
            <person name="Malik S.B."/>
            <person name="Logsdon J.M. Jr."/>
            <person name="Henze K."/>
            <person name="Gupta A."/>
            <person name="Wang C.C."/>
            <person name="Dunne R.L."/>
            <person name="Upcroft J.A."/>
            <person name="Upcroft P."/>
            <person name="White O."/>
            <person name="Salzberg S.L."/>
            <person name="Tang P."/>
            <person name="Chiu C.-H."/>
            <person name="Lee Y.-S."/>
            <person name="Embley T.M."/>
            <person name="Coombs G.H."/>
            <person name="Mottram J.C."/>
            <person name="Tachezy J."/>
            <person name="Fraser-Liggett C.M."/>
            <person name="Johnson P.J."/>
        </authorList>
    </citation>
    <scope>NUCLEOTIDE SEQUENCE [LARGE SCALE GENOMIC DNA]</scope>
    <source>
        <strain evidence="3">G3</strain>
    </source>
</reference>
<feature type="repeat" description="ANK" evidence="2">
    <location>
        <begin position="37"/>
        <end position="60"/>
    </location>
</feature>
<dbReference type="EMBL" id="DS113394">
    <property type="protein sequence ID" value="EAY07697.1"/>
    <property type="molecule type" value="Genomic_DNA"/>
</dbReference>
<dbReference type="STRING" id="5722.A2EI58"/>
<dbReference type="PROSITE" id="PS50297">
    <property type="entry name" value="ANK_REP_REGION"/>
    <property type="match status" value="2"/>
</dbReference>
<dbReference type="Pfam" id="PF12796">
    <property type="entry name" value="Ank_2"/>
    <property type="match status" value="1"/>
</dbReference>
<dbReference type="RefSeq" id="XP_001319920.1">
    <property type="nucleotide sequence ID" value="XM_001319885.1"/>
</dbReference>
<keyword evidence="2" id="KW-0040">ANK repeat</keyword>
<dbReference type="PANTHER" id="PTHR24119">
    <property type="entry name" value="ACYL-COA-BINDING DOMAIN-CONTAINING PROTEIN 6"/>
    <property type="match status" value="1"/>
</dbReference>
<organism evidence="3 4">
    <name type="scientific">Trichomonas vaginalis (strain ATCC PRA-98 / G3)</name>
    <dbReference type="NCBI Taxonomy" id="412133"/>
    <lineage>
        <taxon>Eukaryota</taxon>
        <taxon>Metamonada</taxon>
        <taxon>Parabasalia</taxon>
        <taxon>Trichomonadida</taxon>
        <taxon>Trichomonadidae</taxon>
        <taxon>Trichomonas</taxon>
    </lineage>
</organism>
<dbReference type="Gene3D" id="1.25.40.20">
    <property type="entry name" value="Ankyrin repeat-containing domain"/>
    <property type="match status" value="1"/>
</dbReference>
<dbReference type="InterPro" id="IPR036770">
    <property type="entry name" value="Ankyrin_rpt-contain_sf"/>
</dbReference>
<dbReference type="GO" id="GO:0008289">
    <property type="term" value="F:lipid binding"/>
    <property type="evidence" value="ECO:0007669"/>
    <property type="project" value="UniProtKB-KW"/>
</dbReference>
<reference evidence="3" key="1">
    <citation type="submission" date="2006-10" db="EMBL/GenBank/DDBJ databases">
        <authorList>
            <person name="Amadeo P."/>
            <person name="Zhao Q."/>
            <person name="Wortman J."/>
            <person name="Fraser-Liggett C."/>
            <person name="Carlton J."/>
        </authorList>
    </citation>
    <scope>NUCLEOTIDE SEQUENCE</scope>
    <source>
        <strain evidence="3">G3</strain>
    </source>
</reference>
<dbReference type="Proteomes" id="UP000001542">
    <property type="component" value="Unassembled WGS sequence"/>
</dbReference>
<dbReference type="SMART" id="SM00248">
    <property type="entry name" value="ANK"/>
    <property type="match status" value="3"/>
</dbReference>
<dbReference type="SMR" id="A2EI58"/>
<evidence type="ECO:0000256" key="1">
    <source>
        <dbReference type="ARBA" id="ARBA00023121"/>
    </source>
</evidence>
<dbReference type="KEGG" id="tva:4765592"/>
<accession>A2EI58</accession>
<evidence type="ECO:0000256" key="2">
    <source>
        <dbReference type="PROSITE-ProRule" id="PRU00023"/>
    </source>
</evidence>
<dbReference type="PANTHER" id="PTHR24119:SF0">
    <property type="entry name" value="ACYL-COA-BINDING DOMAIN-CONTAINING PROTEIN 6"/>
    <property type="match status" value="1"/>
</dbReference>
<gene>
    <name evidence="3" type="ORF">TVAG_273810</name>
</gene>
<dbReference type="OrthoDB" id="539213at2759"/>
<sequence>MQDNEGKTALHYAAINDNKNFVKWLVDRANFEISDNEGKTFLHYAAINGNKNFVKLLVDRANFEISDNEGKIPLHYAVISGNVKTALKVIENTYYIRKRDNNSKFPLQYAVNDSRMFESLVFDYKKREKYYKLKDALECFPDANTDIQRFISNWKNGLWVPGDD</sequence>
<evidence type="ECO:0000313" key="3">
    <source>
        <dbReference type="EMBL" id="EAY07697.1"/>
    </source>
</evidence>